<dbReference type="Gene3D" id="1.10.640.10">
    <property type="entry name" value="Haem peroxidase domain superfamily, animal type"/>
    <property type="match status" value="1"/>
</dbReference>
<organism evidence="1 2">
    <name type="scientific">Capsicum baccatum</name>
    <name type="common">Peruvian pepper</name>
    <dbReference type="NCBI Taxonomy" id="33114"/>
    <lineage>
        <taxon>Eukaryota</taxon>
        <taxon>Viridiplantae</taxon>
        <taxon>Streptophyta</taxon>
        <taxon>Embryophyta</taxon>
        <taxon>Tracheophyta</taxon>
        <taxon>Spermatophyta</taxon>
        <taxon>Magnoliopsida</taxon>
        <taxon>eudicotyledons</taxon>
        <taxon>Gunneridae</taxon>
        <taxon>Pentapetalae</taxon>
        <taxon>asterids</taxon>
        <taxon>lamiids</taxon>
        <taxon>Solanales</taxon>
        <taxon>Solanaceae</taxon>
        <taxon>Solanoideae</taxon>
        <taxon>Capsiceae</taxon>
        <taxon>Capsicum</taxon>
    </lineage>
</organism>
<dbReference type="GO" id="GO:0016702">
    <property type="term" value="F:oxidoreductase activity, acting on single donors with incorporation of molecular oxygen, incorporation of two atoms of oxygen"/>
    <property type="evidence" value="ECO:0007669"/>
    <property type="project" value="TreeGrafter"/>
</dbReference>
<name>A0A2G2WWY8_CAPBA</name>
<reference evidence="2" key="2">
    <citation type="journal article" date="2017" name="J. Anim. Genet.">
        <title>Multiple reference genome sequences of hot pepper reveal the massive evolution of plant disease resistance genes by retroduplication.</title>
        <authorList>
            <person name="Kim S."/>
            <person name="Park J."/>
            <person name="Yeom S.-I."/>
            <person name="Kim Y.-M."/>
            <person name="Seo E."/>
            <person name="Kim K.-T."/>
            <person name="Kim M.-S."/>
            <person name="Lee J.M."/>
            <person name="Cheong K."/>
            <person name="Shin H.-S."/>
            <person name="Kim S.-B."/>
            <person name="Han K."/>
            <person name="Lee J."/>
            <person name="Park M."/>
            <person name="Lee H.-A."/>
            <person name="Lee H.-Y."/>
            <person name="Lee Y."/>
            <person name="Oh S."/>
            <person name="Lee J.H."/>
            <person name="Choi E."/>
            <person name="Choi E."/>
            <person name="Lee S.E."/>
            <person name="Jeon J."/>
            <person name="Kim H."/>
            <person name="Choi G."/>
            <person name="Song H."/>
            <person name="Lee J."/>
            <person name="Lee S.-C."/>
            <person name="Kwon J.-K."/>
            <person name="Lee H.-Y."/>
            <person name="Koo N."/>
            <person name="Hong Y."/>
            <person name="Kim R.W."/>
            <person name="Kang W.-H."/>
            <person name="Huh J.H."/>
            <person name="Kang B.-C."/>
            <person name="Yang T.-J."/>
            <person name="Lee Y.-H."/>
            <person name="Bennetzen J.L."/>
            <person name="Choi D."/>
        </authorList>
    </citation>
    <scope>NUCLEOTIDE SEQUENCE [LARGE SCALE GENOMIC DNA]</scope>
    <source>
        <strain evidence="2">cv. PBC81</strain>
    </source>
</reference>
<dbReference type="InterPro" id="IPR037120">
    <property type="entry name" value="Haem_peroxidase_sf_animal"/>
</dbReference>
<dbReference type="Proteomes" id="UP000224567">
    <property type="component" value="Unassembled WGS sequence"/>
</dbReference>
<dbReference type="GO" id="GO:0004601">
    <property type="term" value="F:peroxidase activity"/>
    <property type="evidence" value="ECO:0007669"/>
    <property type="project" value="InterPro"/>
</dbReference>
<dbReference type="InterPro" id="IPR050783">
    <property type="entry name" value="Oxylipin_biosynth_metab"/>
</dbReference>
<dbReference type="SUPFAM" id="SSF48113">
    <property type="entry name" value="Heme-dependent peroxidases"/>
    <property type="match status" value="1"/>
</dbReference>
<evidence type="ECO:0000313" key="2">
    <source>
        <dbReference type="Proteomes" id="UP000224567"/>
    </source>
</evidence>
<gene>
    <name evidence="1" type="ORF">CQW23_09505</name>
</gene>
<dbReference type="GO" id="GO:0006979">
    <property type="term" value="P:response to oxidative stress"/>
    <property type="evidence" value="ECO:0007669"/>
    <property type="project" value="InterPro"/>
</dbReference>
<comment type="caution">
    <text evidence="1">The sequence shown here is derived from an EMBL/GenBank/DDBJ whole genome shotgun (WGS) entry which is preliminary data.</text>
</comment>
<protein>
    <submittedName>
        <fullName evidence="1">Alpha-dioxygenase 2</fullName>
    </submittedName>
</protein>
<dbReference type="InterPro" id="IPR010255">
    <property type="entry name" value="Haem_peroxidase_sf"/>
</dbReference>
<dbReference type="PANTHER" id="PTHR11903:SF11">
    <property type="entry name" value="ALPHA-DIOXYGENASE 1"/>
    <property type="match status" value="1"/>
</dbReference>
<dbReference type="STRING" id="33114.A0A2G2WWY8"/>
<reference evidence="1 2" key="1">
    <citation type="journal article" date="2017" name="Genome Biol.">
        <title>New reference genome sequences of hot pepper reveal the massive evolution of plant disease-resistance genes by retroduplication.</title>
        <authorList>
            <person name="Kim S."/>
            <person name="Park J."/>
            <person name="Yeom S.I."/>
            <person name="Kim Y.M."/>
            <person name="Seo E."/>
            <person name="Kim K.T."/>
            <person name="Kim M.S."/>
            <person name="Lee J.M."/>
            <person name="Cheong K."/>
            <person name="Shin H.S."/>
            <person name="Kim S.B."/>
            <person name="Han K."/>
            <person name="Lee J."/>
            <person name="Park M."/>
            <person name="Lee H.A."/>
            <person name="Lee H.Y."/>
            <person name="Lee Y."/>
            <person name="Oh S."/>
            <person name="Lee J.H."/>
            <person name="Choi E."/>
            <person name="Choi E."/>
            <person name="Lee S.E."/>
            <person name="Jeon J."/>
            <person name="Kim H."/>
            <person name="Choi G."/>
            <person name="Song H."/>
            <person name="Lee J."/>
            <person name="Lee S.C."/>
            <person name="Kwon J.K."/>
            <person name="Lee H.Y."/>
            <person name="Koo N."/>
            <person name="Hong Y."/>
            <person name="Kim R.W."/>
            <person name="Kang W.H."/>
            <person name="Huh J.H."/>
            <person name="Kang B.C."/>
            <person name="Yang T.J."/>
            <person name="Lee Y.H."/>
            <person name="Bennetzen J.L."/>
            <person name="Choi D."/>
        </authorList>
    </citation>
    <scope>NUCLEOTIDE SEQUENCE [LARGE SCALE GENOMIC DNA]</scope>
    <source>
        <strain evidence="2">cv. PBC81</strain>
    </source>
</reference>
<sequence length="115" mass="13312">MRILQIPISKWEDLTDDDEAIKTLRDVNSHNVEDLDLLMGMTEEKKLKCFAISKTSFFIFLLMSKKLSPAGWIDIVGDAYKEREYRLCSEKNFHCLQCGLQCIRSSATMSDEQLE</sequence>
<dbReference type="OrthoDB" id="823504at2759"/>
<proteinExistence type="predicted"/>
<dbReference type="GO" id="GO:0020037">
    <property type="term" value="F:heme binding"/>
    <property type="evidence" value="ECO:0007669"/>
    <property type="project" value="InterPro"/>
</dbReference>
<dbReference type="PANTHER" id="PTHR11903">
    <property type="entry name" value="PROSTAGLANDIN G/H SYNTHASE"/>
    <property type="match status" value="1"/>
</dbReference>
<keyword evidence="2" id="KW-1185">Reference proteome</keyword>
<dbReference type="EMBL" id="MLFT02000004">
    <property type="protein sequence ID" value="PHT49758.1"/>
    <property type="molecule type" value="Genomic_DNA"/>
</dbReference>
<accession>A0A2G2WWY8</accession>
<evidence type="ECO:0000313" key="1">
    <source>
        <dbReference type="EMBL" id="PHT49758.1"/>
    </source>
</evidence>
<dbReference type="AlphaFoldDB" id="A0A2G2WWY8"/>